<dbReference type="InterPro" id="IPR028082">
    <property type="entry name" value="Peripla_BP_I"/>
</dbReference>
<dbReference type="PANTHER" id="PTHR47151">
    <property type="entry name" value="LEU/ILE/VAL-BINDING ABC TRANSPORTER SUBUNIT"/>
    <property type="match status" value="1"/>
</dbReference>
<keyword evidence="3 5" id="KW-0732">Signal</keyword>
<protein>
    <recommendedName>
        <fullName evidence="6">Leucine-binding protein domain-containing protein</fullName>
    </recommendedName>
</protein>
<comment type="caution">
    <text evidence="7">The sequence shown here is derived from an EMBL/GenBank/DDBJ whole genome shotgun (WGS) entry which is preliminary data.</text>
</comment>
<proteinExistence type="inferred from homology"/>
<dbReference type="InterPro" id="IPR000709">
    <property type="entry name" value="Leu_Ile_Val-bd"/>
</dbReference>
<comment type="similarity">
    <text evidence="1">Belongs to the leucine-binding protein family.</text>
</comment>
<dbReference type="EMBL" id="AZHW01000950">
    <property type="protein sequence ID" value="ETW95167.1"/>
    <property type="molecule type" value="Genomic_DNA"/>
</dbReference>
<evidence type="ECO:0000256" key="3">
    <source>
        <dbReference type="ARBA" id="ARBA00022729"/>
    </source>
</evidence>
<keyword evidence="8" id="KW-1185">Reference proteome</keyword>
<keyword evidence="2" id="KW-0813">Transport</keyword>
<dbReference type="Pfam" id="PF13458">
    <property type="entry name" value="Peripla_BP_6"/>
    <property type="match status" value="1"/>
</dbReference>
<organism evidence="7 8">
    <name type="scientific">Entotheonella factor</name>
    <dbReference type="NCBI Taxonomy" id="1429438"/>
    <lineage>
        <taxon>Bacteria</taxon>
        <taxon>Pseudomonadati</taxon>
        <taxon>Nitrospinota/Tectimicrobiota group</taxon>
        <taxon>Candidatus Tectimicrobiota</taxon>
        <taxon>Candidatus Entotheonellia</taxon>
        <taxon>Candidatus Entotheonellales</taxon>
        <taxon>Candidatus Entotheonellaceae</taxon>
        <taxon>Candidatus Entotheonella</taxon>
    </lineage>
</organism>
<evidence type="ECO:0000256" key="1">
    <source>
        <dbReference type="ARBA" id="ARBA00010062"/>
    </source>
</evidence>
<dbReference type="AlphaFoldDB" id="W4LAZ4"/>
<dbReference type="Proteomes" id="UP000019141">
    <property type="component" value="Unassembled WGS sequence"/>
</dbReference>
<dbReference type="GO" id="GO:0006865">
    <property type="term" value="P:amino acid transport"/>
    <property type="evidence" value="ECO:0007669"/>
    <property type="project" value="UniProtKB-KW"/>
</dbReference>
<reference evidence="7 8" key="1">
    <citation type="journal article" date="2014" name="Nature">
        <title>An environmental bacterial taxon with a large and distinct metabolic repertoire.</title>
        <authorList>
            <person name="Wilson M.C."/>
            <person name="Mori T."/>
            <person name="Ruckert C."/>
            <person name="Uria A.R."/>
            <person name="Helf M.J."/>
            <person name="Takada K."/>
            <person name="Gernert C."/>
            <person name="Steffens U.A."/>
            <person name="Heycke N."/>
            <person name="Schmitt S."/>
            <person name="Rinke C."/>
            <person name="Helfrich E.J."/>
            <person name="Brachmann A.O."/>
            <person name="Gurgui C."/>
            <person name="Wakimoto T."/>
            <person name="Kracht M."/>
            <person name="Crusemann M."/>
            <person name="Hentschel U."/>
            <person name="Abe I."/>
            <person name="Matsunaga S."/>
            <person name="Kalinowski J."/>
            <person name="Takeyama H."/>
            <person name="Piel J."/>
        </authorList>
    </citation>
    <scope>NUCLEOTIDE SEQUENCE [LARGE SCALE GENOMIC DNA]</scope>
    <source>
        <strain evidence="8">TSY1</strain>
    </source>
</reference>
<keyword evidence="4" id="KW-0029">Amino-acid transport</keyword>
<feature type="domain" description="Leucine-binding protein" evidence="6">
    <location>
        <begin position="28"/>
        <end position="184"/>
    </location>
</feature>
<accession>W4LAZ4</accession>
<dbReference type="Gene3D" id="3.40.50.2300">
    <property type="match status" value="1"/>
</dbReference>
<evidence type="ECO:0000256" key="2">
    <source>
        <dbReference type="ARBA" id="ARBA00022448"/>
    </source>
</evidence>
<evidence type="ECO:0000256" key="5">
    <source>
        <dbReference type="SAM" id="SignalP"/>
    </source>
</evidence>
<evidence type="ECO:0000313" key="7">
    <source>
        <dbReference type="EMBL" id="ETW95167.1"/>
    </source>
</evidence>
<feature type="chain" id="PRO_5004844495" description="Leucine-binding protein domain-containing protein" evidence="5">
    <location>
        <begin position="26"/>
        <end position="194"/>
    </location>
</feature>
<sequence length="194" mass="20246">MGRGVLALLALIVFASFYSPAPALAADEVKIAIIVPLSGRWARQGELYKAGSEMAVDEINEQGGIKALGGAKLVLVPADAGDSVQKATSAAQRVLNRGKITAAQGSWLSSFTLGATEVSERLGIPWLTLSWSDKITERGFKYVFQSSSVSSQLAEQGVAQAVALGGEVGKTIQRVALVGDNTAAIVSYFNSSCL</sequence>
<feature type="signal peptide" evidence="5">
    <location>
        <begin position="1"/>
        <end position="25"/>
    </location>
</feature>
<dbReference type="InterPro" id="IPR028081">
    <property type="entry name" value="Leu-bd"/>
</dbReference>
<name>W4LAZ4_ENTF1</name>
<evidence type="ECO:0000313" key="8">
    <source>
        <dbReference type="Proteomes" id="UP000019141"/>
    </source>
</evidence>
<evidence type="ECO:0000256" key="4">
    <source>
        <dbReference type="ARBA" id="ARBA00022970"/>
    </source>
</evidence>
<dbReference type="PRINTS" id="PR00337">
    <property type="entry name" value="LEUILEVALBP"/>
</dbReference>
<dbReference type="SUPFAM" id="SSF53822">
    <property type="entry name" value="Periplasmic binding protein-like I"/>
    <property type="match status" value="1"/>
</dbReference>
<dbReference type="PANTHER" id="PTHR47151:SF2">
    <property type="entry name" value="AMINO ACID BINDING PROTEIN"/>
    <property type="match status" value="1"/>
</dbReference>
<feature type="non-terminal residue" evidence="7">
    <location>
        <position position="194"/>
    </location>
</feature>
<dbReference type="HOGENOM" id="CLU_1405177_0_0_7"/>
<gene>
    <name evidence="7" type="ORF">ETSY1_31720</name>
</gene>
<evidence type="ECO:0000259" key="6">
    <source>
        <dbReference type="Pfam" id="PF13458"/>
    </source>
</evidence>